<proteinExistence type="predicted"/>
<protein>
    <submittedName>
        <fullName evidence="1">Uncharacterized protein</fullName>
    </submittedName>
</protein>
<sequence length="51" mass="5995">MKDRETYNETRAISNYEKMLLWAIENDVKKEDLVVACKIFFSGVWGPKVVE</sequence>
<dbReference type="RefSeq" id="WP_156423290.1">
    <property type="nucleotide sequence ID" value="NZ_CP118095.1"/>
</dbReference>
<dbReference type="Proteomes" id="UP000070422">
    <property type="component" value="Unassembled WGS sequence"/>
</dbReference>
<dbReference type="PATRIC" id="fig|87541.4.peg.1638"/>
<accession>A0A133XRT0</accession>
<dbReference type="EMBL" id="LSCQ01000092">
    <property type="protein sequence ID" value="KXB33641.1"/>
    <property type="molecule type" value="Genomic_DNA"/>
</dbReference>
<gene>
    <name evidence="1" type="ORF">HMPREF3187_01651</name>
</gene>
<organism evidence="1 2">
    <name type="scientific">Aerococcus christensenii</name>
    <dbReference type="NCBI Taxonomy" id="87541"/>
    <lineage>
        <taxon>Bacteria</taxon>
        <taxon>Bacillati</taxon>
        <taxon>Bacillota</taxon>
        <taxon>Bacilli</taxon>
        <taxon>Lactobacillales</taxon>
        <taxon>Aerococcaceae</taxon>
        <taxon>Aerococcus</taxon>
    </lineage>
</organism>
<evidence type="ECO:0000313" key="1">
    <source>
        <dbReference type="EMBL" id="KXB33641.1"/>
    </source>
</evidence>
<dbReference type="AlphaFoldDB" id="A0A133XRT0"/>
<reference evidence="1 2" key="1">
    <citation type="submission" date="2016-01" db="EMBL/GenBank/DDBJ databases">
        <authorList>
            <person name="Oliw E.H."/>
        </authorList>
    </citation>
    <scope>NUCLEOTIDE SEQUENCE [LARGE SCALE GENOMIC DNA]</scope>
    <source>
        <strain evidence="1 2">KA00635</strain>
    </source>
</reference>
<evidence type="ECO:0000313" key="2">
    <source>
        <dbReference type="Proteomes" id="UP000070422"/>
    </source>
</evidence>
<comment type="caution">
    <text evidence="1">The sequence shown here is derived from an EMBL/GenBank/DDBJ whole genome shotgun (WGS) entry which is preliminary data.</text>
</comment>
<name>A0A133XRT0_9LACT</name>